<dbReference type="PANTHER" id="PTHR47396:SF1">
    <property type="entry name" value="ATP-DEPENDENT HELICASE IRC3-RELATED"/>
    <property type="match status" value="1"/>
</dbReference>
<dbReference type="CDD" id="cd09204">
    <property type="entry name" value="PLDc_N_DEXD_b2"/>
    <property type="match status" value="1"/>
</dbReference>
<dbReference type="SMART" id="SM00487">
    <property type="entry name" value="DEXDc"/>
    <property type="match status" value="1"/>
</dbReference>
<keyword evidence="3" id="KW-0067">ATP-binding</keyword>
<dbReference type="InterPro" id="IPR050742">
    <property type="entry name" value="Helicase_Restrict-Modif_Enz"/>
</dbReference>
<dbReference type="SUPFAM" id="SSF56024">
    <property type="entry name" value="Phospholipase D/nuclease"/>
    <property type="match status" value="1"/>
</dbReference>
<keyword evidence="3" id="KW-0378">Hydrolase</keyword>
<dbReference type="InterPro" id="IPR058403">
    <property type="entry name" value="DUF8090"/>
</dbReference>
<dbReference type="Pfam" id="PF13091">
    <property type="entry name" value="PLDc_2"/>
    <property type="match status" value="1"/>
</dbReference>
<gene>
    <name evidence="3" type="ORF">ATOP_01650</name>
</gene>
<feature type="domain" description="Helicase C-terminal" evidence="2">
    <location>
        <begin position="442"/>
        <end position="610"/>
    </location>
</feature>
<evidence type="ECO:0000259" key="2">
    <source>
        <dbReference type="PROSITE" id="PS51194"/>
    </source>
</evidence>
<evidence type="ECO:0000259" key="1">
    <source>
        <dbReference type="PROSITE" id="PS51192"/>
    </source>
</evidence>
<dbReference type="Pfam" id="PF04851">
    <property type="entry name" value="ResIII"/>
    <property type="match status" value="1"/>
</dbReference>
<dbReference type="Pfam" id="PF26350">
    <property type="entry name" value="DUF8090"/>
    <property type="match status" value="1"/>
</dbReference>
<dbReference type="Pfam" id="PF00271">
    <property type="entry name" value="Helicase_C"/>
    <property type="match status" value="1"/>
</dbReference>
<organism evidence="3 4">
    <name type="scientific">Granulimonas faecalis</name>
    <dbReference type="NCBI Taxonomy" id="2894155"/>
    <lineage>
        <taxon>Bacteria</taxon>
        <taxon>Bacillati</taxon>
        <taxon>Actinomycetota</taxon>
        <taxon>Coriobacteriia</taxon>
        <taxon>Coriobacteriales</taxon>
        <taxon>Kribbibacteriaceae</taxon>
        <taxon>Granulimonas</taxon>
    </lineage>
</organism>
<dbReference type="InterPro" id="IPR025202">
    <property type="entry name" value="PLD-like_dom"/>
</dbReference>
<dbReference type="GO" id="GO:0016787">
    <property type="term" value="F:hydrolase activity"/>
    <property type="evidence" value="ECO:0007669"/>
    <property type="project" value="InterPro"/>
</dbReference>
<dbReference type="GO" id="GO:0005829">
    <property type="term" value="C:cytosol"/>
    <property type="evidence" value="ECO:0007669"/>
    <property type="project" value="TreeGrafter"/>
</dbReference>
<dbReference type="CDD" id="cd18032">
    <property type="entry name" value="DEXHc_RE_I_III_res"/>
    <property type="match status" value="1"/>
</dbReference>
<dbReference type="GO" id="GO:0003677">
    <property type="term" value="F:DNA binding"/>
    <property type="evidence" value="ECO:0007669"/>
    <property type="project" value="InterPro"/>
</dbReference>
<sequence length="982" mass="110515">MSMPAQRIDATIAEDISASAATALVDWTVMSREELRPRLLVNNHKAGEKVLAHLLRELRGCDSFDFSVAFVRESGLILIADVLEELAARGVRGRILTGTYLTFNEPRAFRRLLAMENVDVRVFNGSLHSKGYFFHHAGSTHLIVGSANLTDTALTANQEWNIALSSTDDGDLVRSSRREFERLWHHEKTSELSEGWIEEYERFYRERQRVQAASFTQTLDGSMVAPNAMQERALLGIDEVRRHGGDKALVVSATGTGKTYLAAFDVRACRPRRMLFVVHRERIARAAMESFRRVLPKGTTMGLYAGGERTPDADCVFATVQTLSRPDHLNCFAPDAFDYIVIDEVHRAGAASYRRLLDHFDPAFLLGMSATPERMDGFDIYALFDHNIAYEIHLQDALEYDLLTPFHYFGVADVEVDGQPLEEKADFSRLVADERMRHLAEAVERYGYSGDKVRGLVFCSRNDEAAAMAERFCDMGYRAMALSGSTSDGERERAIERLEMEECPEALDYLFTVDIFNEGVDIPAVNQVVMLRPTQSAIVFVQQLGRGLRRAEGKDYVVVIDFIGNYQGNYLIPIALFGDRTGARERLRRLVSGGSAELPGASTVTFDSVAAKTVIAAVNQSNMTRVGELKRAYREVKAKVGKVPTLEEFDRLGSLDPTCFFESSLGSYDGFLSKYEPDYTVRFSEVQRDLLRFASVEFGAGKRLAELALIENLLVRSKVTLNSVAEDLRAEVEGWDDGFGVGLSFDSCLMQVRNGSSVLDLSWYEKKDQGKFPPMAVLDGDVVRRSPELEAALTQPWAREFFGQMTELTAVARGLHRRDYGSPFNDRPFCIGQRYTRKDACRLACWEQNVTAQNIGGYLFKDDDWLVFVTYKKDEGISDTIKYHDYFVNRSTLHWMSKNRRTSTSKDGVKLSAFDPDVTRIHLFVKKDDNEGTDHYYLGTMRPGELVDSSLLDKGQPVSVFETEFTLDHPVDQGIYDYIVGA</sequence>
<comment type="caution">
    <text evidence="3">The sequence shown here is derived from an EMBL/GenBank/DDBJ whole genome shotgun (WGS) entry which is preliminary data.</text>
</comment>
<dbReference type="GO" id="GO:0005524">
    <property type="term" value="F:ATP binding"/>
    <property type="evidence" value="ECO:0007669"/>
    <property type="project" value="InterPro"/>
</dbReference>
<proteinExistence type="predicted"/>
<dbReference type="Gene3D" id="3.40.50.300">
    <property type="entry name" value="P-loop containing nucleotide triphosphate hydrolases"/>
    <property type="match status" value="2"/>
</dbReference>
<name>A0AAV5B1Y7_9ACTN</name>
<dbReference type="SUPFAM" id="SSF52540">
    <property type="entry name" value="P-loop containing nucleoside triphosphate hydrolases"/>
    <property type="match status" value="1"/>
</dbReference>
<dbReference type="Gene3D" id="3.30.870.10">
    <property type="entry name" value="Endonuclease Chain A"/>
    <property type="match status" value="1"/>
</dbReference>
<dbReference type="PANTHER" id="PTHR47396">
    <property type="entry name" value="TYPE I RESTRICTION ENZYME ECOKI R PROTEIN"/>
    <property type="match status" value="1"/>
</dbReference>
<dbReference type="AlphaFoldDB" id="A0AAV5B1Y7"/>
<dbReference type="InterPro" id="IPR021835">
    <property type="entry name" value="DUF3427"/>
</dbReference>
<keyword evidence="3" id="KW-0347">Helicase</keyword>
<protein>
    <submittedName>
        <fullName evidence="3">Helicase</fullName>
    </submittedName>
</protein>
<dbReference type="PROSITE" id="PS51194">
    <property type="entry name" value="HELICASE_CTER"/>
    <property type="match status" value="1"/>
</dbReference>
<dbReference type="Proteomes" id="UP001055025">
    <property type="component" value="Unassembled WGS sequence"/>
</dbReference>
<keyword evidence="3" id="KW-0547">Nucleotide-binding</keyword>
<dbReference type="Pfam" id="PF11907">
    <property type="entry name" value="DUF3427"/>
    <property type="match status" value="1"/>
</dbReference>
<dbReference type="InterPro" id="IPR014001">
    <property type="entry name" value="Helicase_ATP-bd"/>
</dbReference>
<keyword evidence="4" id="KW-1185">Reference proteome</keyword>
<dbReference type="RefSeq" id="WP_251173412.1">
    <property type="nucleotide sequence ID" value="NZ_BQKC01000001.1"/>
</dbReference>
<dbReference type="InterPro" id="IPR027417">
    <property type="entry name" value="P-loop_NTPase"/>
</dbReference>
<dbReference type="PROSITE" id="PS51192">
    <property type="entry name" value="HELICASE_ATP_BIND_1"/>
    <property type="match status" value="1"/>
</dbReference>
<dbReference type="InterPro" id="IPR001650">
    <property type="entry name" value="Helicase_C-like"/>
</dbReference>
<dbReference type="SMART" id="SM00490">
    <property type="entry name" value="HELICc"/>
    <property type="match status" value="1"/>
</dbReference>
<dbReference type="EMBL" id="BQKC01000001">
    <property type="protein sequence ID" value="GJM54510.1"/>
    <property type="molecule type" value="Genomic_DNA"/>
</dbReference>
<dbReference type="GO" id="GO:0004386">
    <property type="term" value="F:helicase activity"/>
    <property type="evidence" value="ECO:0007669"/>
    <property type="project" value="UniProtKB-KW"/>
</dbReference>
<dbReference type="InterPro" id="IPR006935">
    <property type="entry name" value="Helicase/UvrB_N"/>
</dbReference>
<dbReference type="CDD" id="cd18799">
    <property type="entry name" value="SF2_C_EcoAI-like"/>
    <property type="match status" value="1"/>
</dbReference>
<reference evidence="3" key="1">
    <citation type="journal article" date="2022" name="Int. J. Syst. Evol. Microbiol.">
        <title>Granulimonas faecalis gen. nov., sp. nov., and Leptogranulimonas caecicola gen. nov., sp. nov., novel lactate-producing Atopobiaceae bacteria isolated from mouse intestines, and an emended description of the family Atopobiaceae.</title>
        <authorList>
            <person name="Morinaga K."/>
            <person name="Kusada H."/>
            <person name="Sakamoto S."/>
            <person name="Murakami T."/>
            <person name="Toyoda A."/>
            <person name="Mori H."/>
            <person name="Meng X.Y."/>
            <person name="Takashino M."/>
            <person name="Murotomi K."/>
            <person name="Tamaki H."/>
        </authorList>
    </citation>
    <scope>NUCLEOTIDE SEQUENCE</scope>
    <source>
        <strain evidence="3">OPF53</strain>
    </source>
</reference>
<evidence type="ECO:0000313" key="3">
    <source>
        <dbReference type="EMBL" id="GJM54510.1"/>
    </source>
</evidence>
<feature type="domain" description="Helicase ATP-binding" evidence="1">
    <location>
        <begin position="239"/>
        <end position="390"/>
    </location>
</feature>
<evidence type="ECO:0000313" key="4">
    <source>
        <dbReference type="Proteomes" id="UP001055025"/>
    </source>
</evidence>
<accession>A0AAV5B1Y7</accession>